<dbReference type="Proteomes" id="UP000427769">
    <property type="component" value="Chromosome"/>
</dbReference>
<keyword evidence="2" id="KW-1185">Reference proteome</keyword>
<evidence type="ECO:0000313" key="2">
    <source>
        <dbReference type="Proteomes" id="UP000427769"/>
    </source>
</evidence>
<organism evidence="1 2">
    <name type="scientific">Desulfosarcina widdelii</name>
    <dbReference type="NCBI Taxonomy" id="947919"/>
    <lineage>
        <taxon>Bacteria</taxon>
        <taxon>Pseudomonadati</taxon>
        <taxon>Thermodesulfobacteriota</taxon>
        <taxon>Desulfobacteria</taxon>
        <taxon>Desulfobacterales</taxon>
        <taxon>Desulfosarcinaceae</taxon>
        <taxon>Desulfosarcina</taxon>
    </lineage>
</organism>
<dbReference type="InterPro" id="IPR016135">
    <property type="entry name" value="UBQ-conjugating_enzyme/RWD"/>
</dbReference>
<dbReference type="EMBL" id="AP021875">
    <property type="protein sequence ID" value="BBO78287.1"/>
    <property type="molecule type" value="Genomic_DNA"/>
</dbReference>
<dbReference type="KEGG" id="dwd:DSCW_57040"/>
<protein>
    <recommendedName>
        <fullName evidence="3">SEC-C domain-containing protein</fullName>
    </recommendedName>
</protein>
<proteinExistence type="predicted"/>
<dbReference type="SUPFAM" id="SSF54495">
    <property type="entry name" value="UBC-like"/>
    <property type="match status" value="1"/>
</dbReference>
<evidence type="ECO:0008006" key="3">
    <source>
        <dbReference type="Google" id="ProtNLM"/>
    </source>
</evidence>
<dbReference type="AlphaFoldDB" id="A0A5K7ZPA9"/>
<evidence type="ECO:0000313" key="1">
    <source>
        <dbReference type="EMBL" id="BBO78287.1"/>
    </source>
</evidence>
<gene>
    <name evidence="1" type="ORF">DSCW_57040</name>
</gene>
<dbReference type="RefSeq" id="WP_170302496.1">
    <property type="nucleotide sequence ID" value="NZ_AP021875.1"/>
</dbReference>
<name>A0A5K7ZPA9_9BACT</name>
<sequence>MSKSRNLSNRMATVLRTEKRSIVRKHFEELHQFYRELVLDETDTGLWTIRGELKLSASYNEEYIQDSFHVEILIPPDYPESVPIVWETEGRIPNGFHKYRSKALCLGPPLQVKMKFRENPTLLGFVENLLIHYLFGRCSYEKNGVVPFGEYSHERGMLDSYKEAFHLQTDIQALQMVKLIAEGKYKGHLTCPCGSGKRIRHCHGPQLIKISQFQRRSEFYEDYFTCIMEYIRGGNELPLFFRNKKLEKRLAKEYRSYLSAMNPSTMQNMGVNDHVGDKYFRKH</sequence>
<accession>A0A5K7ZPA9</accession>
<reference evidence="1 2" key="1">
    <citation type="submission" date="2019-11" db="EMBL/GenBank/DDBJ databases">
        <title>Comparative genomics of hydrocarbon-degrading Desulfosarcina strains.</title>
        <authorList>
            <person name="Watanabe M."/>
            <person name="Kojima H."/>
            <person name="Fukui M."/>
        </authorList>
    </citation>
    <scope>NUCLEOTIDE SEQUENCE [LARGE SCALE GENOMIC DNA]</scope>
    <source>
        <strain evidence="1 2">PP31</strain>
    </source>
</reference>